<keyword evidence="2" id="KW-0813">Transport</keyword>
<dbReference type="AlphaFoldDB" id="A0A7G1G8E5"/>
<proteinExistence type="inferred from homology"/>
<dbReference type="Gene3D" id="3.40.190.10">
    <property type="entry name" value="Periplasmic binding protein-like II"/>
    <property type="match status" value="1"/>
</dbReference>
<evidence type="ECO:0000256" key="1">
    <source>
        <dbReference type="ARBA" id="ARBA00008520"/>
    </source>
</evidence>
<keyword evidence="3" id="KW-0732">Signal</keyword>
<dbReference type="EMBL" id="AP018712">
    <property type="protein sequence ID" value="BBE30302.1"/>
    <property type="molecule type" value="Genomic_DNA"/>
</dbReference>
<accession>A0A7G1G8E5</accession>
<dbReference type="InterPro" id="IPR006059">
    <property type="entry name" value="SBP"/>
</dbReference>
<protein>
    <submittedName>
        <fullName evidence="4">ABC transporter substrate-binding protein</fullName>
    </submittedName>
</protein>
<evidence type="ECO:0000256" key="3">
    <source>
        <dbReference type="ARBA" id="ARBA00022729"/>
    </source>
</evidence>
<reference evidence="4 5" key="1">
    <citation type="submission" date="2018-06" db="EMBL/GenBank/DDBJ databases">
        <title>Genome sequencing of Oceanotoga sp. sy52.</title>
        <authorList>
            <person name="Mori K."/>
        </authorList>
    </citation>
    <scope>NUCLEOTIDE SEQUENCE [LARGE SCALE GENOMIC DNA]</scope>
    <source>
        <strain evidence="5">sy52</strain>
    </source>
</reference>
<dbReference type="RefSeq" id="WP_190615415.1">
    <property type="nucleotide sequence ID" value="NZ_AP018712.1"/>
</dbReference>
<gene>
    <name evidence="4" type="ORF">OSSY52_04430</name>
</gene>
<evidence type="ECO:0000256" key="2">
    <source>
        <dbReference type="ARBA" id="ARBA00022448"/>
    </source>
</evidence>
<dbReference type="Proteomes" id="UP000516361">
    <property type="component" value="Chromosome"/>
</dbReference>
<dbReference type="SUPFAM" id="SSF53850">
    <property type="entry name" value="Periplasmic binding protein-like II"/>
    <property type="match status" value="1"/>
</dbReference>
<dbReference type="PANTHER" id="PTHR43649:SF34">
    <property type="entry name" value="ABC TRANSPORTER PERIPLASMIC-BINDING PROTEIN YCJN-RELATED"/>
    <property type="match status" value="1"/>
</dbReference>
<dbReference type="InterPro" id="IPR050490">
    <property type="entry name" value="Bact_solute-bd_prot1"/>
</dbReference>
<dbReference type="InParanoid" id="A0A7G1G8E5"/>
<evidence type="ECO:0000313" key="4">
    <source>
        <dbReference type="EMBL" id="BBE30302.1"/>
    </source>
</evidence>
<dbReference type="PANTHER" id="PTHR43649">
    <property type="entry name" value="ARABINOSE-BINDING PROTEIN-RELATED"/>
    <property type="match status" value="1"/>
</dbReference>
<organism evidence="4 5">
    <name type="scientific">Tepiditoga spiralis</name>
    <dbReference type="NCBI Taxonomy" id="2108365"/>
    <lineage>
        <taxon>Bacteria</taxon>
        <taxon>Thermotogati</taxon>
        <taxon>Thermotogota</taxon>
        <taxon>Thermotogae</taxon>
        <taxon>Petrotogales</taxon>
        <taxon>Petrotogaceae</taxon>
        <taxon>Tepiditoga</taxon>
    </lineage>
</organism>
<dbReference type="KEGG" id="ocy:OSSY52_04430"/>
<keyword evidence="5" id="KW-1185">Reference proteome</keyword>
<evidence type="ECO:0000313" key="5">
    <source>
        <dbReference type="Proteomes" id="UP000516361"/>
    </source>
</evidence>
<dbReference type="Pfam" id="PF13416">
    <property type="entry name" value="SBP_bac_8"/>
    <property type="match status" value="1"/>
</dbReference>
<comment type="similarity">
    <text evidence="1">Belongs to the bacterial solute-binding protein 1 family.</text>
</comment>
<sequence length="427" mass="47767">MKKLIVLIIVLSISLFVFSKTITFWTTETESDRQQRINALATIFEAQTGIEVKVVPIQENDLLKQIPVAKNSGTLPDLLEGGIEPLLLLASSGYMNEDLTSKIIKDFGDVYPGASRLLSNGKSNFGIPFHAWVQGIWYRKDWFDGKDLGYPLSWHNILTAAKSLNNPAKGVYGLILPKKADSYAEQVFTEIALANGARPIDENGNITFTSKAMIEAFRFYKELNKYAKPGYTTVLDALKGYLAGEASMIFYSTYIMDDIAVEDVQKSRINSFDPKLVLNTGFANKMINIRPTSYGQMVGLGILKTSNNTEEVEKFVKFLMTPKNYVYWLHMAPGGMNPTRKSVAESSEFLDNPILSRYGKEKISEIVGALDSVERFEFVNGKVISDMSKLSANFVIGKAINYMFANNWTPQQTAEWAQKEAKRVLGK</sequence>
<name>A0A7G1G8E5_9BACT</name>